<dbReference type="Proteomes" id="UP001221757">
    <property type="component" value="Unassembled WGS sequence"/>
</dbReference>
<evidence type="ECO:0000256" key="5">
    <source>
        <dbReference type="ARBA" id="ARBA00023002"/>
    </source>
</evidence>
<evidence type="ECO:0000256" key="1">
    <source>
        <dbReference type="ARBA" id="ARBA00001971"/>
    </source>
</evidence>
<dbReference type="PANTHER" id="PTHR24286:SF24">
    <property type="entry name" value="LANOSTEROL 14-ALPHA DEMETHYLASE"/>
    <property type="match status" value="1"/>
</dbReference>
<keyword evidence="5" id="KW-0560">Oxidoreductase</keyword>
<evidence type="ECO:0000256" key="4">
    <source>
        <dbReference type="ARBA" id="ARBA00022723"/>
    </source>
</evidence>
<evidence type="ECO:0000256" key="8">
    <source>
        <dbReference type="SAM" id="Phobius"/>
    </source>
</evidence>
<feature type="transmembrane region" description="Helical" evidence="8">
    <location>
        <begin position="6"/>
        <end position="28"/>
    </location>
</feature>
<dbReference type="GO" id="GO:0020037">
    <property type="term" value="F:heme binding"/>
    <property type="evidence" value="ECO:0007669"/>
    <property type="project" value="InterPro"/>
</dbReference>
<reference evidence="9" key="1">
    <citation type="submission" date="2023-03" db="EMBL/GenBank/DDBJ databases">
        <title>Massive genome expansion in bonnet fungi (Mycena s.s.) driven by repeated elements and novel gene families across ecological guilds.</title>
        <authorList>
            <consortium name="Lawrence Berkeley National Laboratory"/>
            <person name="Harder C.B."/>
            <person name="Miyauchi S."/>
            <person name="Viragh M."/>
            <person name="Kuo A."/>
            <person name="Thoen E."/>
            <person name="Andreopoulos B."/>
            <person name="Lu D."/>
            <person name="Skrede I."/>
            <person name="Drula E."/>
            <person name="Henrissat B."/>
            <person name="Morin E."/>
            <person name="Kohler A."/>
            <person name="Barry K."/>
            <person name="LaButti K."/>
            <person name="Morin E."/>
            <person name="Salamov A."/>
            <person name="Lipzen A."/>
            <person name="Mereny Z."/>
            <person name="Hegedus B."/>
            <person name="Baldrian P."/>
            <person name="Stursova M."/>
            <person name="Weitz H."/>
            <person name="Taylor A."/>
            <person name="Grigoriev I.V."/>
            <person name="Nagy L.G."/>
            <person name="Martin F."/>
            <person name="Kauserud H."/>
        </authorList>
    </citation>
    <scope>NUCLEOTIDE SEQUENCE</scope>
    <source>
        <strain evidence="9">CBHHK067</strain>
    </source>
</reference>
<sequence length="421" mass="48098">MVWDKISTGSIAVVFTTAGLCFSTYFIFYGKGQKRATTNIPELGGFSLLTAWPFFAQRNDFLWANFKKTGANIFRFRVLQQCWRQWFLKQILALFTKDRMTDVFPSLLRDTTRLMAGWGSEGTINPFDELNAIVFQLTVRMSSCQELANDQKAVARMSELIDVIEKNATPASLLLPWFPSPTRRSRQGATRELFAMMGAYVERRRAASFSLRLINAEYINTGMNVCWNLLYLGMHPDWKDKVAAEIQMLVSNHTNSISNELDERLASIPLNAWGTELPVTDCIIRETLRMMMGASLLRRNLDEDVVVDDRVIPQGDFLIYPLADVHANPDIYPDPFKFDPERFDPGREEDKKVPLAFLGWGAGEWPGPLIMALFFLTFEFEVVDSSGEFPKSLPRADFNEFKRTGPPQDNPCYIKFKRIVA</sequence>
<keyword evidence="3" id="KW-0349">Heme</keyword>
<comment type="similarity">
    <text evidence="2">Belongs to the cytochrome P450 family.</text>
</comment>
<dbReference type="Pfam" id="PF00067">
    <property type="entry name" value="p450"/>
    <property type="match status" value="1"/>
</dbReference>
<keyword evidence="8" id="KW-0472">Membrane</keyword>
<name>A0AAD7G483_MYCRO</name>
<keyword evidence="7" id="KW-0503">Monooxygenase</keyword>
<comment type="caution">
    <text evidence="9">The sequence shown here is derived from an EMBL/GenBank/DDBJ whole genome shotgun (WGS) entry which is preliminary data.</text>
</comment>
<protein>
    <submittedName>
        <fullName evidence="9">Cytochrome P450</fullName>
    </submittedName>
</protein>
<comment type="cofactor">
    <cofactor evidence="1">
        <name>heme</name>
        <dbReference type="ChEBI" id="CHEBI:30413"/>
    </cofactor>
</comment>
<dbReference type="GO" id="GO:0004497">
    <property type="term" value="F:monooxygenase activity"/>
    <property type="evidence" value="ECO:0007669"/>
    <property type="project" value="UniProtKB-KW"/>
</dbReference>
<keyword evidence="4" id="KW-0479">Metal-binding</keyword>
<dbReference type="CDD" id="cd00302">
    <property type="entry name" value="cytochrome_P450"/>
    <property type="match status" value="1"/>
</dbReference>
<keyword evidence="8" id="KW-1133">Transmembrane helix</keyword>
<organism evidence="9 10">
    <name type="scientific">Mycena rosella</name>
    <name type="common">Pink bonnet</name>
    <name type="synonym">Agaricus rosellus</name>
    <dbReference type="NCBI Taxonomy" id="1033263"/>
    <lineage>
        <taxon>Eukaryota</taxon>
        <taxon>Fungi</taxon>
        <taxon>Dikarya</taxon>
        <taxon>Basidiomycota</taxon>
        <taxon>Agaricomycotina</taxon>
        <taxon>Agaricomycetes</taxon>
        <taxon>Agaricomycetidae</taxon>
        <taxon>Agaricales</taxon>
        <taxon>Marasmiineae</taxon>
        <taxon>Mycenaceae</taxon>
        <taxon>Mycena</taxon>
    </lineage>
</organism>
<dbReference type="SUPFAM" id="SSF48264">
    <property type="entry name" value="Cytochrome P450"/>
    <property type="match status" value="1"/>
</dbReference>
<keyword evidence="8" id="KW-0812">Transmembrane</keyword>
<evidence type="ECO:0000256" key="3">
    <source>
        <dbReference type="ARBA" id="ARBA00022617"/>
    </source>
</evidence>
<gene>
    <name evidence="9" type="ORF">B0H17DRAFT_1143702</name>
</gene>
<evidence type="ECO:0000256" key="2">
    <source>
        <dbReference type="ARBA" id="ARBA00010617"/>
    </source>
</evidence>
<evidence type="ECO:0000313" key="10">
    <source>
        <dbReference type="Proteomes" id="UP001221757"/>
    </source>
</evidence>
<keyword evidence="6" id="KW-0408">Iron</keyword>
<proteinExistence type="inferred from homology"/>
<dbReference type="InterPro" id="IPR036396">
    <property type="entry name" value="Cyt_P450_sf"/>
</dbReference>
<dbReference type="InterPro" id="IPR001128">
    <property type="entry name" value="Cyt_P450"/>
</dbReference>
<dbReference type="EMBL" id="JARKIE010000223">
    <property type="protein sequence ID" value="KAJ7664309.1"/>
    <property type="molecule type" value="Genomic_DNA"/>
</dbReference>
<evidence type="ECO:0000256" key="6">
    <source>
        <dbReference type="ARBA" id="ARBA00023004"/>
    </source>
</evidence>
<evidence type="ECO:0000256" key="7">
    <source>
        <dbReference type="ARBA" id="ARBA00023033"/>
    </source>
</evidence>
<dbReference type="PANTHER" id="PTHR24286">
    <property type="entry name" value="CYTOCHROME P450 26"/>
    <property type="match status" value="1"/>
</dbReference>
<dbReference type="Gene3D" id="1.10.630.10">
    <property type="entry name" value="Cytochrome P450"/>
    <property type="match status" value="1"/>
</dbReference>
<keyword evidence="10" id="KW-1185">Reference proteome</keyword>
<dbReference type="PRINTS" id="PR00465">
    <property type="entry name" value="EP450IV"/>
</dbReference>
<dbReference type="GO" id="GO:0016125">
    <property type="term" value="P:sterol metabolic process"/>
    <property type="evidence" value="ECO:0007669"/>
    <property type="project" value="TreeGrafter"/>
</dbReference>
<dbReference type="GO" id="GO:0005506">
    <property type="term" value="F:iron ion binding"/>
    <property type="evidence" value="ECO:0007669"/>
    <property type="project" value="InterPro"/>
</dbReference>
<dbReference type="InterPro" id="IPR002403">
    <property type="entry name" value="Cyt_P450_E_grp-IV"/>
</dbReference>
<dbReference type="AlphaFoldDB" id="A0AAD7G483"/>
<dbReference type="GO" id="GO:0016705">
    <property type="term" value="F:oxidoreductase activity, acting on paired donors, with incorporation or reduction of molecular oxygen"/>
    <property type="evidence" value="ECO:0007669"/>
    <property type="project" value="InterPro"/>
</dbReference>
<evidence type="ECO:0000313" key="9">
    <source>
        <dbReference type="EMBL" id="KAJ7664309.1"/>
    </source>
</evidence>
<accession>A0AAD7G483</accession>